<accession>A0ABP5V4S8</accession>
<dbReference type="Pfam" id="PF13546">
    <property type="entry name" value="DDE_5"/>
    <property type="match status" value="1"/>
</dbReference>
<feature type="domain" description="Transposase IS701-like DDE" evidence="1">
    <location>
        <begin position="18"/>
        <end position="92"/>
    </location>
</feature>
<dbReference type="PANTHER" id="PTHR33627">
    <property type="entry name" value="TRANSPOSASE"/>
    <property type="match status" value="1"/>
</dbReference>
<proteinExistence type="predicted"/>
<dbReference type="InterPro" id="IPR039365">
    <property type="entry name" value="IS701-like"/>
</dbReference>
<dbReference type="RefSeq" id="WP_344620594.1">
    <property type="nucleotide sequence ID" value="NZ_BAAARV010000138.1"/>
</dbReference>
<evidence type="ECO:0000313" key="3">
    <source>
        <dbReference type="Proteomes" id="UP001501444"/>
    </source>
</evidence>
<organism evidence="2 3">
    <name type="scientific">Dactylosporangium salmoneum</name>
    <dbReference type="NCBI Taxonomy" id="53361"/>
    <lineage>
        <taxon>Bacteria</taxon>
        <taxon>Bacillati</taxon>
        <taxon>Actinomycetota</taxon>
        <taxon>Actinomycetes</taxon>
        <taxon>Micromonosporales</taxon>
        <taxon>Micromonosporaceae</taxon>
        <taxon>Dactylosporangium</taxon>
    </lineage>
</organism>
<dbReference type="EMBL" id="BAAARV010000138">
    <property type="protein sequence ID" value="GAA2394296.1"/>
    <property type="molecule type" value="Genomic_DNA"/>
</dbReference>
<keyword evidence="3" id="KW-1185">Reference proteome</keyword>
<dbReference type="InterPro" id="IPR038721">
    <property type="entry name" value="IS701-like_DDE_dom"/>
</dbReference>
<dbReference type="PANTHER" id="PTHR33627:SF1">
    <property type="entry name" value="TRANSPOSASE"/>
    <property type="match status" value="1"/>
</dbReference>
<dbReference type="Proteomes" id="UP001501444">
    <property type="component" value="Unassembled WGS sequence"/>
</dbReference>
<comment type="caution">
    <text evidence="2">The sequence shown here is derived from an EMBL/GenBank/DDBJ whole genome shotgun (WGS) entry which is preliminary data.</text>
</comment>
<sequence>MAHDAALTEPYEALCTALFAGLPRKDQRRRGAEYVHGLLHTPGRKSIRNIAGHANEQRLHHFVSDSTWDWTPVRRALRQHLLRVAPPQAWVIRPLVVAKSRRARPAVGVWAAAPGLAVPVGWRLHRPGDCLGDAYLELFDGHHDRPVVVDARGADATRLVRRLRAAGAPVLARIDPDTPVRAGARTPGHGERPVPAARLFGAGGGPVAVCPARLAGPGREDELTLLGVRARGPWPDEVWLTDLTGHPPAHLVRLRRLVDQVDADLAAIGDRVGLRDYSGRSYAGWHRHVTLASAAHALVALRQAG</sequence>
<reference evidence="3" key="1">
    <citation type="journal article" date="2019" name="Int. J. Syst. Evol. Microbiol.">
        <title>The Global Catalogue of Microorganisms (GCM) 10K type strain sequencing project: providing services to taxonomists for standard genome sequencing and annotation.</title>
        <authorList>
            <consortium name="The Broad Institute Genomics Platform"/>
            <consortium name="The Broad Institute Genome Sequencing Center for Infectious Disease"/>
            <person name="Wu L."/>
            <person name="Ma J."/>
        </authorList>
    </citation>
    <scope>NUCLEOTIDE SEQUENCE [LARGE SCALE GENOMIC DNA]</scope>
    <source>
        <strain evidence="3">JCM 3272</strain>
    </source>
</reference>
<evidence type="ECO:0000313" key="2">
    <source>
        <dbReference type="EMBL" id="GAA2394296.1"/>
    </source>
</evidence>
<gene>
    <name evidence="2" type="ORF">GCM10010170_108080</name>
</gene>
<protein>
    <submittedName>
        <fullName evidence="2">Transposase</fullName>
    </submittedName>
</protein>
<evidence type="ECO:0000259" key="1">
    <source>
        <dbReference type="Pfam" id="PF13546"/>
    </source>
</evidence>
<name>A0ABP5V4S8_9ACTN</name>